<keyword evidence="6" id="KW-0449">Lipoprotein</keyword>
<dbReference type="NCBIfam" id="NF047847">
    <property type="entry name" value="SS_mature_LptM"/>
    <property type="match status" value="1"/>
</dbReference>
<sequence precursor="true">MGLMLSLAVMGAMALTACGQKRPLQLPPAKTSGTGGAAPSNTPANTSVNTSVNAPAALPIGTPAETPAPRAQPASAPASATIAPQR</sequence>
<dbReference type="RefSeq" id="WP_157592933.1">
    <property type="nucleotide sequence ID" value="NZ_CP013729.1"/>
</dbReference>
<dbReference type="EMBL" id="CP013729">
    <property type="protein sequence ID" value="ALV05460.1"/>
    <property type="molecule type" value="Genomic_DNA"/>
</dbReference>
<keyword evidence="2" id="KW-0732">Signal</keyword>
<keyword evidence="4" id="KW-0564">Palmitate</keyword>
<dbReference type="KEGG" id="rdp:RD2015_965"/>
<evidence type="ECO:0000256" key="5">
    <source>
        <dbReference type="ARBA" id="ARBA00023237"/>
    </source>
</evidence>
<name>A0A0U3MU90_9BURK</name>
<keyword evidence="9" id="KW-1185">Reference proteome</keyword>
<evidence type="ECO:0000313" key="9">
    <source>
        <dbReference type="Proteomes" id="UP000060699"/>
    </source>
</evidence>
<evidence type="ECO:0000256" key="3">
    <source>
        <dbReference type="ARBA" id="ARBA00023136"/>
    </source>
</evidence>
<feature type="region of interest" description="Disordered" evidence="7">
    <location>
        <begin position="23"/>
        <end position="86"/>
    </location>
</feature>
<feature type="compositionally biased region" description="Low complexity" evidence="7">
    <location>
        <begin position="67"/>
        <end position="86"/>
    </location>
</feature>
<comment type="subcellular location">
    <subcellularLocation>
        <location evidence="1">Cell outer membrane</location>
        <topology evidence="1">Lipid-anchor</topology>
    </subcellularLocation>
</comment>
<keyword evidence="3" id="KW-0472">Membrane</keyword>
<protein>
    <submittedName>
        <fullName evidence="8">Uncharacterized protein</fullName>
    </submittedName>
</protein>
<dbReference type="AlphaFoldDB" id="A0A0U3MU90"/>
<proteinExistence type="predicted"/>
<gene>
    <name evidence="8" type="ORF">RD2015_965</name>
</gene>
<evidence type="ECO:0000256" key="1">
    <source>
        <dbReference type="ARBA" id="ARBA00004459"/>
    </source>
</evidence>
<evidence type="ECO:0000256" key="4">
    <source>
        <dbReference type="ARBA" id="ARBA00023139"/>
    </source>
</evidence>
<accession>A0A0U3MU90</accession>
<dbReference type="Proteomes" id="UP000060699">
    <property type="component" value="Chromosome"/>
</dbReference>
<evidence type="ECO:0000256" key="6">
    <source>
        <dbReference type="ARBA" id="ARBA00023288"/>
    </source>
</evidence>
<keyword evidence="5" id="KW-0998">Cell outer membrane</keyword>
<evidence type="ECO:0000256" key="7">
    <source>
        <dbReference type="SAM" id="MobiDB-lite"/>
    </source>
</evidence>
<evidence type="ECO:0000256" key="2">
    <source>
        <dbReference type="ARBA" id="ARBA00022729"/>
    </source>
</evidence>
<reference evidence="8 9" key="1">
    <citation type="submission" date="2015-12" db="EMBL/GenBank/DDBJ databases">
        <title>Complete genome of Roseateles depolymerans KCTC 42856.</title>
        <authorList>
            <person name="Kim K.M."/>
        </authorList>
    </citation>
    <scope>NUCLEOTIDE SEQUENCE [LARGE SCALE GENOMIC DNA]</scope>
    <source>
        <strain evidence="8 9">KCTC 42856</strain>
    </source>
</reference>
<dbReference type="InterPro" id="IPR032831">
    <property type="entry name" value="LptM_cons"/>
</dbReference>
<feature type="compositionally biased region" description="Polar residues" evidence="7">
    <location>
        <begin position="39"/>
        <end position="53"/>
    </location>
</feature>
<organism evidence="8 9">
    <name type="scientific">Roseateles depolymerans</name>
    <dbReference type="NCBI Taxonomy" id="76731"/>
    <lineage>
        <taxon>Bacteria</taxon>
        <taxon>Pseudomonadati</taxon>
        <taxon>Pseudomonadota</taxon>
        <taxon>Betaproteobacteria</taxon>
        <taxon>Burkholderiales</taxon>
        <taxon>Sphaerotilaceae</taxon>
        <taxon>Roseateles</taxon>
    </lineage>
</organism>
<evidence type="ECO:0000313" key="8">
    <source>
        <dbReference type="EMBL" id="ALV05460.1"/>
    </source>
</evidence>